<sequence length="122" mass="13378">MTGTWKPEDGEQRDEYRIAGRIVADLQVADGVGDEPPRWLRCRTRDISASGLSVTADEPVVEGALLNLKVTVDDSAVHSLLTEVRSCREWADGFWRVGLAVLDTGDDSLPAWKETVAILLEA</sequence>
<dbReference type="EMBL" id="NSKD01000002">
    <property type="protein sequence ID" value="PAU81024.1"/>
    <property type="molecule type" value="Genomic_DNA"/>
</dbReference>
<dbReference type="Gene3D" id="2.40.10.220">
    <property type="entry name" value="predicted glycosyltransferase like domains"/>
    <property type="match status" value="1"/>
</dbReference>
<reference evidence="2 3" key="1">
    <citation type="submission" date="2017-08" db="EMBL/GenBank/DDBJ databases">
        <title>Halovibrio sewagensis sp. nov., isolated from wastewater of high salinity.</title>
        <authorList>
            <person name="Dong X."/>
            <person name="Zhang G."/>
        </authorList>
    </citation>
    <scope>NUCLEOTIDE SEQUENCE [LARGE SCALE GENOMIC DNA]</scope>
    <source>
        <strain evidence="2 3">YL5-2</strain>
    </source>
</reference>
<proteinExistence type="predicted"/>
<dbReference type="RefSeq" id="WP_095616750.1">
    <property type="nucleotide sequence ID" value="NZ_NSKD01000002.1"/>
</dbReference>
<dbReference type="Proteomes" id="UP000218896">
    <property type="component" value="Unassembled WGS sequence"/>
</dbReference>
<evidence type="ECO:0000259" key="1">
    <source>
        <dbReference type="Pfam" id="PF07238"/>
    </source>
</evidence>
<keyword evidence="3" id="KW-1185">Reference proteome</keyword>
<feature type="domain" description="PilZ" evidence="1">
    <location>
        <begin position="11"/>
        <end position="105"/>
    </location>
</feature>
<name>A0A2A2F8H6_9GAMM</name>
<gene>
    <name evidence="2" type="ORF">CK501_05525</name>
</gene>
<evidence type="ECO:0000313" key="3">
    <source>
        <dbReference type="Proteomes" id="UP000218896"/>
    </source>
</evidence>
<accession>A0A2A2F8H6</accession>
<dbReference type="AlphaFoldDB" id="A0A2A2F8H6"/>
<dbReference type="SUPFAM" id="SSF141371">
    <property type="entry name" value="PilZ domain-like"/>
    <property type="match status" value="1"/>
</dbReference>
<comment type="caution">
    <text evidence="2">The sequence shown here is derived from an EMBL/GenBank/DDBJ whole genome shotgun (WGS) entry which is preliminary data.</text>
</comment>
<dbReference type="InterPro" id="IPR009875">
    <property type="entry name" value="PilZ_domain"/>
</dbReference>
<evidence type="ECO:0000313" key="2">
    <source>
        <dbReference type="EMBL" id="PAU81024.1"/>
    </source>
</evidence>
<dbReference type="OrthoDB" id="6182366at2"/>
<dbReference type="GO" id="GO:0035438">
    <property type="term" value="F:cyclic-di-GMP binding"/>
    <property type="evidence" value="ECO:0007669"/>
    <property type="project" value="InterPro"/>
</dbReference>
<dbReference type="Pfam" id="PF07238">
    <property type="entry name" value="PilZ"/>
    <property type="match status" value="1"/>
</dbReference>
<protein>
    <recommendedName>
        <fullName evidence="1">PilZ domain-containing protein</fullName>
    </recommendedName>
</protein>
<organism evidence="2 3">
    <name type="scientific">Halovibrio salipaludis</name>
    <dbReference type="NCBI Taxonomy" id="2032626"/>
    <lineage>
        <taxon>Bacteria</taxon>
        <taxon>Pseudomonadati</taxon>
        <taxon>Pseudomonadota</taxon>
        <taxon>Gammaproteobacteria</taxon>
        <taxon>Oceanospirillales</taxon>
        <taxon>Halomonadaceae</taxon>
        <taxon>Halovibrio</taxon>
    </lineage>
</organism>